<keyword evidence="1" id="KW-1133">Transmembrane helix</keyword>
<dbReference type="RefSeq" id="WP_188442244.1">
    <property type="nucleotide sequence ID" value="NZ_BMFD01000005.1"/>
</dbReference>
<keyword evidence="1" id="KW-0812">Transmembrane</keyword>
<name>A0ABQ1MJI6_9BACT</name>
<keyword evidence="1" id="KW-0472">Membrane</keyword>
<evidence type="ECO:0000313" key="3">
    <source>
        <dbReference type="Proteomes" id="UP000635885"/>
    </source>
</evidence>
<dbReference type="EMBL" id="BMFD01000005">
    <property type="protein sequence ID" value="GGC40840.1"/>
    <property type="molecule type" value="Genomic_DNA"/>
</dbReference>
<evidence type="ECO:0000313" key="2">
    <source>
        <dbReference type="EMBL" id="GGC40840.1"/>
    </source>
</evidence>
<organism evidence="2 3">
    <name type="scientific">Belliella aquatica</name>
    <dbReference type="NCBI Taxonomy" id="1323734"/>
    <lineage>
        <taxon>Bacteria</taxon>
        <taxon>Pseudomonadati</taxon>
        <taxon>Bacteroidota</taxon>
        <taxon>Cytophagia</taxon>
        <taxon>Cytophagales</taxon>
        <taxon>Cyclobacteriaceae</taxon>
        <taxon>Belliella</taxon>
    </lineage>
</organism>
<sequence length="102" mass="12015">MENLDIIILTSLVVIAFVIFITTSIKEFIKMEEDEYEFEKSTGPTRAALFNVLSSFFDDDDISEDVKERYKSTIKRTISDMHTDGMYFDKKTKKKLRKNRNE</sequence>
<comment type="caution">
    <text evidence="2">The sequence shown here is derived from an EMBL/GenBank/DDBJ whole genome shotgun (WGS) entry which is preliminary data.</text>
</comment>
<proteinExistence type="predicted"/>
<keyword evidence="3" id="KW-1185">Reference proteome</keyword>
<protein>
    <submittedName>
        <fullName evidence="2">Uncharacterized protein</fullName>
    </submittedName>
</protein>
<accession>A0ABQ1MJI6</accession>
<dbReference type="Proteomes" id="UP000635885">
    <property type="component" value="Unassembled WGS sequence"/>
</dbReference>
<feature type="transmembrane region" description="Helical" evidence="1">
    <location>
        <begin position="6"/>
        <end position="25"/>
    </location>
</feature>
<reference evidence="3" key="1">
    <citation type="journal article" date="2019" name="Int. J. Syst. Evol. Microbiol.">
        <title>The Global Catalogue of Microorganisms (GCM) 10K type strain sequencing project: providing services to taxonomists for standard genome sequencing and annotation.</title>
        <authorList>
            <consortium name="The Broad Institute Genomics Platform"/>
            <consortium name="The Broad Institute Genome Sequencing Center for Infectious Disease"/>
            <person name="Wu L."/>
            <person name="Ma J."/>
        </authorList>
    </citation>
    <scope>NUCLEOTIDE SEQUENCE [LARGE SCALE GENOMIC DNA]</scope>
    <source>
        <strain evidence="3">CGMCC 1.12479</strain>
    </source>
</reference>
<evidence type="ECO:0000256" key="1">
    <source>
        <dbReference type="SAM" id="Phobius"/>
    </source>
</evidence>
<gene>
    <name evidence="2" type="ORF">GCM10010993_19490</name>
</gene>